<protein>
    <submittedName>
        <fullName evidence="1">8-oxo-dGTP pyrophosphatase MutT (NUDIX family)</fullName>
    </submittedName>
</protein>
<evidence type="ECO:0000313" key="1">
    <source>
        <dbReference type="EMBL" id="MDQ0999591.1"/>
    </source>
</evidence>
<dbReference type="Gene3D" id="3.90.79.10">
    <property type="entry name" value="Nucleoside Triphosphate Pyrophosphohydrolase"/>
    <property type="match status" value="1"/>
</dbReference>
<keyword evidence="2" id="KW-1185">Reference proteome</keyword>
<dbReference type="InterPro" id="IPR015797">
    <property type="entry name" value="NUDIX_hydrolase-like_dom_sf"/>
</dbReference>
<gene>
    <name evidence="1" type="ORF">QFZ34_004773</name>
</gene>
<dbReference type="SUPFAM" id="SSF55811">
    <property type="entry name" value="Nudix"/>
    <property type="match status" value="1"/>
</dbReference>
<reference evidence="1 2" key="1">
    <citation type="submission" date="2023-07" db="EMBL/GenBank/DDBJ databases">
        <title>Comparative genomics of wheat-associated soil bacteria to identify genetic determinants of phenazine resistance.</title>
        <authorList>
            <person name="Mouncey N."/>
        </authorList>
    </citation>
    <scope>NUCLEOTIDE SEQUENCE [LARGE SCALE GENOMIC DNA]</scope>
    <source>
        <strain evidence="1 2">W4I11</strain>
    </source>
</reference>
<evidence type="ECO:0000313" key="2">
    <source>
        <dbReference type="Proteomes" id="UP001237780"/>
    </source>
</evidence>
<dbReference type="Proteomes" id="UP001237780">
    <property type="component" value="Unassembled WGS sequence"/>
</dbReference>
<name>A0ABU0SGK3_9HYPH</name>
<accession>A0ABU0SGK3</accession>
<dbReference type="EMBL" id="JAUSZT010000003">
    <property type="protein sequence ID" value="MDQ0999591.1"/>
    <property type="molecule type" value="Genomic_DNA"/>
</dbReference>
<organism evidence="1 2">
    <name type="scientific">Phyllobacterium ifriqiyense</name>
    <dbReference type="NCBI Taxonomy" id="314238"/>
    <lineage>
        <taxon>Bacteria</taxon>
        <taxon>Pseudomonadati</taxon>
        <taxon>Pseudomonadota</taxon>
        <taxon>Alphaproteobacteria</taxon>
        <taxon>Hyphomicrobiales</taxon>
        <taxon>Phyllobacteriaceae</taxon>
        <taxon>Phyllobacterium</taxon>
    </lineage>
</organism>
<dbReference type="RefSeq" id="WP_307286067.1">
    <property type="nucleotide sequence ID" value="NZ_JAUSZT010000003.1"/>
</dbReference>
<comment type="caution">
    <text evidence="1">The sequence shown here is derived from an EMBL/GenBank/DDBJ whole genome shotgun (WGS) entry which is preliminary data.</text>
</comment>
<proteinExistence type="predicted"/>
<sequence length="237" mass="26815">MKASPEKTVIELKHAAIRIESGSLTYELENKSEIGANWEEEIRANPTLFNGDFFMAEQAHVNGDAFEAVYKRTRFKTMMHWKKNRTSLKPWHVYAVGVIVSNDNKLIAGRMASSTAAAGRVYFPAGSFDEGDVRNEIIDIEGNMRREVLEETAIDLADAQGFDSNIYLVTADRSIALFRRYYFDLCSQELLTRIRRHIAAELISELDDVVAVASSADMTDTTPVTFRAFGDWHFSQM</sequence>